<feature type="domain" description="PAC" evidence="2">
    <location>
        <begin position="463"/>
        <end position="516"/>
    </location>
</feature>
<dbReference type="InterPro" id="IPR000160">
    <property type="entry name" value="GGDEF_dom"/>
</dbReference>
<dbReference type="Pfam" id="PF08447">
    <property type="entry name" value="PAS_3"/>
    <property type="match status" value="1"/>
</dbReference>
<dbReference type="SMART" id="SM00065">
    <property type="entry name" value="GAF"/>
    <property type="match status" value="2"/>
</dbReference>
<accession>A0A8J7AH25</accession>
<dbReference type="GO" id="GO:0043709">
    <property type="term" value="P:cell adhesion involved in single-species biofilm formation"/>
    <property type="evidence" value="ECO:0007669"/>
    <property type="project" value="TreeGrafter"/>
</dbReference>
<protein>
    <submittedName>
        <fullName evidence="4">Diguanylate cyclase</fullName>
    </submittedName>
</protein>
<dbReference type="Gene3D" id="3.30.450.40">
    <property type="match status" value="2"/>
</dbReference>
<dbReference type="AlphaFoldDB" id="A0A8J7AH25"/>
<comment type="caution">
    <text evidence="4">The sequence shown here is derived from an EMBL/GenBank/DDBJ whole genome shotgun (WGS) entry which is preliminary data.</text>
</comment>
<dbReference type="EMBL" id="JADEXG010000045">
    <property type="protein sequence ID" value="MBE9079001.1"/>
    <property type="molecule type" value="Genomic_DNA"/>
</dbReference>
<dbReference type="SUPFAM" id="SSF55073">
    <property type="entry name" value="Nucleotide cyclase"/>
    <property type="match status" value="1"/>
</dbReference>
<dbReference type="GO" id="GO:1902201">
    <property type="term" value="P:negative regulation of bacterial-type flagellum-dependent cell motility"/>
    <property type="evidence" value="ECO:0007669"/>
    <property type="project" value="TreeGrafter"/>
</dbReference>
<reference evidence="4" key="1">
    <citation type="submission" date="2020-10" db="EMBL/GenBank/DDBJ databases">
        <authorList>
            <person name="Castelo-Branco R."/>
            <person name="Eusebio N."/>
            <person name="Adriana R."/>
            <person name="Vieira A."/>
            <person name="Brugerolle De Fraissinette N."/>
            <person name="Rezende De Castro R."/>
            <person name="Schneider M.P."/>
            <person name="Vasconcelos V."/>
            <person name="Leao P.N."/>
        </authorList>
    </citation>
    <scope>NUCLEOTIDE SEQUENCE</scope>
    <source>
        <strain evidence="4">LEGE 07310</strain>
    </source>
</reference>
<proteinExistence type="predicted"/>
<dbReference type="InterPro" id="IPR001610">
    <property type="entry name" value="PAC"/>
</dbReference>
<dbReference type="InterPro" id="IPR003018">
    <property type="entry name" value="GAF"/>
</dbReference>
<dbReference type="InterPro" id="IPR029016">
    <property type="entry name" value="GAF-like_dom_sf"/>
</dbReference>
<organism evidence="4 5">
    <name type="scientific">Vasconcelosia minhoensis LEGE 07310</name>
    <dbReference type="NCBI Taxonomy" id="915328"/>
    <lineage>
        <taxon>Bacteria</taxon>
        <taxon>Bacillati</taxon>
        <taxon>Cyanobacteriota</taxon>
        <taxon>Cyanophyceae</taxon>
        <taxon>Nodosilineales</taxon>
        <taxon>Cymatolegaceae</taxon>
        <taxon>Vasconcelosia</taxon>
        <taxon>Vasconcelosia minhoensis</taxon>
    </lineage>
</organism>
<evidence type="ECO:0000259" key="1">
    <source>
        <dbReference type="PROSITE" id="PS50112"/>
    </source>
</evidence>
<dbReference type="InterPro" id="IPR029787">
    <property type="entry name" value="Nucleotide_cyclase"/>
</dbReference>
<evidence type="ECO:0000313" key="4">
    <source>
        <dbReference type="EMBL" id="MBE9079001.1"/>
    </source>
</evidence>
<dbReference type="PROSITE" id="PS50887">
    <property type="entry name" value="GGDEF"/>
    <property type="match status" value="1"/>
</dbReference>
<dbReference type="NCBIfam" id="TIGR00254">
    <property type="entry name" value="GGDEF"/>
    <property type="match status" value="1"/>
</dbReference>
<dbReference type="PROSITE" id="PS50112">
    <property type="entry name" value="PAS"/>
    <property type="match status" value="1"/>
</dbReference>
<dbReference type="Gene3D" id="3.30.70.270">
    <property type="match status" value="1"/>
</dbReference>
<name>A0A8J7AH25_9CYAN</name>
<dbReference type="GO" id="GO:0052621">
    <property type="term" value="F:diguanylate cyclase activity"/>
    <property type="evidence" value="ECO:0007669"/>
    <property type="project" value="TreeGrafter"/>
</dbReference>
<dbReference type="SUPFAM" id="SSF55785">
    <property type="entry name" value="PYP-like sensor domain (PAS domain)"/>
    <property type="match status" value="1"/>
</dbReference>
<dbReference type="InterPro" id="IPR050469">
    <property type="entry name" value="Diguanylate_Cyclase"/>
</dbReference>
<keyword evidence="5" id="KW-1185">Reference proteome</keyword>
<dbReference type="SMART" id="SM00086">
    <property type="entry name" value="PAC"/>
    <property type="match status" value="1"/>
</dbReference>
<feature type="domain" description="GGDEF" evidence="3">
    <location>
        <begin position="555"/>
        <end position="691"/>
    </location>
</feature>
<dbReference type="Proteomes" id="UP000636505">
    <property type="component" value="Unassembled WGS sequence"/>
</dbReference>
<dbReference type="FunFam" id="3.30.70.270:FF:000001">
    <property type="entry name" value="Diguanylate cyclase domain protein"/>
    <property type="match status" value="1"/>
</dbReference>
<dbReference type="PROSITE" id="PS50113">
    <property type="entry name" value="PAC"/>
    <property type="match status" value="1"/>
</dbReference>
<dbReference type="CDD" id="cd00130">
    <property type="entry name" value="PAS"/>
    <property type="match status" value="1"/>
</dbReference>
<dbReference type="InterPro" id="IPR035965">
    <property type="entry name" value="PAS-like_dom_sf"/>
</dbReference>
<evidence type="ECO:0000259" key="3">
    <source>
        <dbReference type="PROSITE" id="PS50887"/>
    </source>
</evidence>
<evidence type="ECO:0000259" key="2">
    <source>
        <dbReference type="PROSITE" id="PS50113"/>
    </source>
</evidence>
<dbReference type="Gene3D" id="3.30.450.20">
    <property type="entry name" value="PAS domain"/>
    <property type="match status" value="1"/>
</dbReference>
<dbReference type="NCBIfam" id="TIGR00229">
    <property type="entry name" value="sensory_box"/>
    <property type="match status" value="1"/>
</dbReference>
<dbReference type="InterPro" id="IPR000014">
    <property type="entry name" value="PAS"/>
</dbReference>
<sequence>MQIFPQQSVTSASAQSAAERKQHGLLVLAQCPAIYSGDLAAAASTVTQVAGEALAVERFSIWLLNAAGDRFQQLDTYSLGQKRHFAGQSLAVASYPDYFATLTAGTGVAISKGWQSTHLPKFYRGWLLPHQVSALLAVPIRRNNQTVGAIWCEQVGTARAWSTADQAFVWSVGALLSLALEAQQNRSEAVAQPLFQQDDLYPKIAQALGDATSQTAALTEIAACLGKALDANRCAIWSAQPDDPAWQLMAEYGDSDDDSLASHPRLGAALPACWPEVDLQAVCDGQSLLLPSLLASAMGNFIAVRTVYQGVANGCITVHFSDRQDPAKFTKLQTISSYVGASLAHMQLMTQEAAQRLDLNRQKLQLKRETIEREQVEQAWHESQRLIQGIIDASTNILYVLDCKDGHIVFISRWLEQVLGYQPDEMMKLSEKHKFEELVHPDDRQDMLSQRRQLKQTKDSRVVEGEYRLRHHQGQWRWLLIRETIFQRDTDGRPSQLFGTATDITDLKQAEESLHQMNGELERLARLDGLTQVPNRRAFDDYLQQSWQGSQRQQTPLALIICDIDYFKNYNDTYGHQAGDVCLKEVAQSICQAVKRPTDLVARYGGEEFAIILPNTTHQGAEQVASEIQQTVEQLQVPHAQSPLQQVTLSLGIAAITPPFDISPEALIAIADEGLYQAKADGRNRYCSEVVE</sequence>
<dbReference type="InterPro" id="IPR013655">
    <property type="entry name" value="PAS_fold_3"/>
</dbReference>
<dbReference type="PANTHER" id="PTHR45138">
    <property type="entry name" value="REGULATORY COMPONENTS OF SENSORY TRANSDUCTION SYSTEM"/>
    <property type="match status" value="1"/>
</dbReference>
<dbReference type="InterPro" id="IPR043128">
    <property type="entry name" value="Rev_trsase/Diguanyl_cyclase"/>
</dbReference>
<feature type="domain" description="PAS" evidence="1">
    <location>
        <begin position="383"/>
        <end position="458"/>
    </location>
</feature>
<dbReference type="SUPFAM" id="SSF55781">
    <property type="entry name" value="GAF domain-like"/>
    <property type="match status" value="2"/>
</dbReference>
<dbReference type="Pfam" id="PF00990">
    <property type="entry name" value="GGDEF"/>
    <property type="match status" value="1"/>
</dbReference>
<evidence type="ECO:0000313" key="5">
    <source>
        <dbReference type="Proteomes" id="UP000636505"/>
    </source>
</evidence>
<dbReference type="SMART" id="SM00267">
    <property type="entry name" value="GGDEF"/>
    <property type="match status" value="1"/>
</dbReference>
<dbReference type="SMART" id="SM00091">
    <property type="entry name" value="PAS"/>
    <property type="match status" value="1"/>
</dbReference>
<dbReference type="PANTHER" id="PTHR45138:SF9">
    <property type="entry name" value="DIGUANYLATE CYCLASE DGCM-RELATED"/>
    <property type="match status" value="1"/>
</dbReference>
<gene>
    <name evidence="4" type="ORF">IQ241_17145</name>
</gene>
<dbReference type="RefSeq" id="WP_193909485.1">
    <property type="nucleotide sequence ID" value="NZ_JADEXG010000045.1"/>
</dbReference>
<dbReference type="GO" id="GO:0005886">
    <property type="term" value="C:plasma membrane"/>
    <property type="evidence" value="ECO:0007669"/>
    <property type="project" value="TreeGrafter"/>
</dbReference>
<dbReference type="CDD" id="cd01949">
    <property type="entry name" value="GGDEF"/>
    <property type="match status" value="1"/>
</dbReference>
<dbReference type="Pfam" id="PF01590">
    <property type="entry name" value="GAF"/>
    <property type="match status" value="1"/>
</dbReference>
<dbReference type="InterPro" id="IPR000700">
    <property type="entry name" value="PAS-assoc_C"/>
</dbReference>